<sequence length="111" mass="12645">MLLEDQTGANSPEKAAETQFLTKNEQEMYDRALAIRLQEEEEEEEKERAVQKHEDKRNEHHMREPDLAKQASGVLGTSIQDKNVSRVKAQIASPEHTSIDQLSEVSMLQGE</sequence>
<dbReference type="EMBL" id="KV748244">
    <property type="protein sequence ID" value="OCK88332.1"/>
    <property type="molecule type" value="Genomic_DNA"/>
</dbReference>
<keyword evidence="2" id="KW-1185">Reference proteome</keyword>
<dbReference type="Proteomes" id="UP000250078">
    <property type="component" value="Unassembled WGS sequence"/>
</dbReference>
<reference evidence="1 2" key="1">
    <citation type="journal article" date="2016" name="Nat. Commun.">
        <title>Ectomycorrhizal ecology is imprinted in the genome of the dominant symbiotic fungus Cenococcum geophilum.</title>
        <authorList>
            <consortium name="DOE Joint Genome Institute"/>
            <person name="Peter M."/>
            <person name="Kohler A."/>
            <person name="Ohm R.A."/>
            <person name="Kuo A."/>
            <person name="Krutzmann J."/>
            <person name="Morin E."/>
            <person name="Arend M."/>
            <person name="Barry K.W."/>
            <person name="Binder M."/>
            <person name="Choi C."/>
            <person name="Clum A."/>
            <person name="Copeland A."/>
            <person name="Grisel N."/>
            <person name="Haridas S."/>
            <person name="Kipfer T."/>
            <person name="LaButti K."/>
            <person name="Lindquist E."/>
            <person name="Lipzen A."/>
            <person name="Maire R."/>
            <person name="Meier B."/>
            <person name="Mihaltcheva S."/>
            <person name="Molinier V."/>
            <person name="Murat C."/>
            <person name="Poggeler S."/>
            <person name="Quandt C.A."/>
            <person name="Sperisen C."/>
            <person name="Tritt A."/>
            <person name="Tisserant E."/>
            <person name="Crous P.W."/>
            <person name="Henrissat B."/>
            <person name="Nehls U."/>
            <person name="Egli S."/>
            <person name="Spatafora J.W."/>
            <person name="Grigoriev I.V."/>
            <person name="Martin F.M."/>
        </authorList>
    </citation>
    <scope>NUCLEOTIDE SEQUENCE [LARGE SCALE GENOMIC DNA]</scope>
    <source>
        <strain evidence="1 2">1.58</strain>
    </source>
</reference>
<gene>
    <name evidence="1" type="ORF">K441DRAFT_700645</name>
</gene>
<name>A0ACC8EPJ6_9PEZI</name>
<evidence type="ECO:0000313" key="2">
    <source>
        <dbReference type="Proteomes" id="UP000250078"/>
    </source>
</evidence>
<organism evidence="1 2">
    <name type="scientific">Cenococcum geophilum 1.58</name>
    <dbReference type="NCBI Taxonomy" id="794803"/>
    <lineage>
        <taxon>Eukaryota</taxon>
        <taxon>Fungi</taxon>
        <taxon>Dikarya</taxon>
        <taxon>Ascomycota</taxon>
        <taxon>Pezizomycotina</taxon>
        <taxon>Dothideomycetes</taxon>
        <taxon>Pleosporomycetidae</taxon>
        <taxon>Gloniales</taxon>
        <taxon>Gloniaceae</taxon>
        <taxon>Cenococcum</taxon>
    </lineage>
</organism>
<evidence type="ECO:0000313" key="1">
    <source>
        <dbReference type="EMBL" id="OCK88332.1"/>
    </source>
</evidence>
<proteinExistence type="predicted"/>
<protein>
    <submittedName>
        <fullName evidence="1">Uncharacterized protein</fullName>
    </submittedName>
</protein>
<accession>A0ACC8EPJ6</accession>